<reference evidence="2" key="1">
    <citation type="submission" date="2022-07" db="EMBL/GenBank/DDBJ databases">
        <title>Genome Sequence of Leucocoprinus birnbaumii.</title>
        <authorList>
            <person name="Buettner E."/>
        </authorList>
    </citation>
    <scope>NUCLEOTIDE SEQUENCE</scope>
    <source>
        <strain evidence="2">VT141</strain>
    </source>
</reference>
<dbReference type="Proteomes" id="UP001213000">
    <property type="component" value="Unassembled WGS sequence"/>
</dbReference>
<keyword evidence="3" id="KW-1185">Reference proteome</keyword>
<gene>
    <name evidence="2" type="ORF">NP233_g12580</name>
</gene>
<accession>A0AAD5YKB5</accession>
<evidence type="ECO:0000256" key="1">
    <source>
        <dbReference type="SAM" id="MobiDB-lite"/>
    </source>
</evidence>
<feature type="compositionally biased region" description="Acidic residues" evidence="1">
    <location>
        <begin position="152"/>
        <end position="183"/>
    </location>
</feature>
<protein>
    <submittedName>
        <fullName evidence="2">Uncharacterized protein</fullName>
    </submittedName>
</protein>
<comment type="caution">
    <text evidence="2">The sequence shown here is derived from an EMBL/GenBank/DDBJ whole genome shotgun (WGS) entry which is preliminary data.</text>
</comment>
<evidence type="ECO:0000313" key="3">
    <source>
        <dbReference type="Proteomes" id="UP001213000"/>
    </source>
</evidence>
<proteinExistence type="predicted"/>
<sequence>MNDTVHYAAQVLEQAGVTADSFFWLLLTDVRLQATALGQGLVGSSHSILNTLILTPSTKNSTRSYMMDFVTAELKQQVETLTKAKASYHFNASKASVDKIEKCDIARLSEGMEAAAPDVWNLLGSLLQPDPDVQQRRERARAKQDSDSELTSVDDVEMDDGEKSDESLDNNNDDLDENEDEENSVGAEM</sequence>
<feature type="region of interest" description="Disordered" evidence="1">
    <location>
        <begin position="139"/>
        <end position="189"/>
    </location>
</feature>
<evidence type="ECO:0000313" key="2">
    <source>
        <dbReference type="EMBL" id="KAJ3553719.1"/>
    </source>
</evidence>
<name>A0AAD5YKB5_9AGAR</name>
<dbReference type="EMBL" id="JANIEX010001878">
    <property type="protein sequence ID" value="KAJ3553719.1"/>
    <property type="molecule type" value="Genomic_DNA"/>
</dbReference>
<organism evidence="2 3">
    <name type="scientific">Leucocoprinus birnbaumii</name>
    <dbReference type="NCBI Taxonomy" id="56174"/>
    <lineage>
        <taxon>Eukaryota</taxon>
        <taxon>Fungi</taxon>
        <taxon>Dikarya</taxon>
        <taxon>Basidiomycota</taxon>
        <taxon>Agaricomycotina</taxon>
        <taxon>Agaricomycetes</taxon>
        <taxon>Agaricomycetidae</taxon>
        <taxon>Agaricales</taxon>
        <taxon>Agaricineae</taxon>
        <taxon>Agaricaceae</taxon>
        <taxon>Leucocoprinus</taxon>
    </lineage>
</organism>
<dbReference type="AlphaFoldDB" id="A0AAD5YKB5"/>